<name>A0A3M9MDL4_9BACT</name>
<dbReference type="PROSITE" id="PS51186">
    <property type="entry name" value="GNAT"/>
    <property type="match status" value="1"/>
</dbReference>
<dbReference type="Pfam" id="PF00583">
    <property type="entry name" value="Acetyltransf_1"/>
    <property type="match status" value="1"/>
</dbReference>
<protein>
    <submittedName>
        <fullName evidence="4">GNAT family N-acetyltransferase</fullName>
    </submittedName>
</protein>
<dbReference type="OrthoDB" id="9805924at2"/>
<dbReference type="Gene3D" id="3.40.630.30">
    <property type="match status" value="1"/>
</dbReference>
<dbReference type="PANTHER" id="PTHR43420">
    <property type="entry name" value="ACETYLTRANSFERASE"/>
    <property type="match status" value="1"/>
</dbReference>
<feature type="domain" description="N-acetyltransferase" evidence="3">
    <location>
        <begin position="5"/>
        <end position="144"/>
    </location>
</feature>
<evidence type="ECO:0000313" key="5">
    <source>
        <dbReference type="Proteomes" id="UP000272117"/>
    </source>
</evidence>
<sequence length="144" mass="16922">MVTAFQIREITELAEMLHQFPLIQFLNPNMEPERYEELLRLMLPQHYRMVGVFDGTTCLGLSGYWIGTKLYSGKYLEVDNFVVDEQYRSKGIGKLLLDWLTAEANRYHCETMMLDAYVVNNAAHKFYLREGFVIKGFHFLKRLA</sequence>
<dbReference type="InterPro" id="IPR000182">
    <property type="entry name" value="GNAT_dom"/>
</dbReference>
<evidence type="ECO:0000256" key="1">
    <source>
        <dbReference type="ARBA" id="ARBA00022679"/>
    </source>
</evidence>
<gene>
    <name evidence="4" type="ORF">EFB08_18885</name>
</gene>
<keyword evidence="5" id="KW-1185">Reference proteome</keyword>
<dbReference type="PANTHER" id="PTHR43420:SF47">
    <property type="entry name" value="N-ACETYLTRANSFERASE DOMAIN-CONTAINING PROTEIN"/>
    <property type="match status" value="1"/>
</dbReference>
<reference evidence="4 5" key="1">
    <citation type="submission" date="2018-11" db="EMBL/GenBank/DDBJ databases">
        <title>Rufibacter latericius sp. nov., isolated from water in Baiyang Lake.</title>
        <authorList>
            <person name="Yang Y."/>
        </authorList>
    </citation>
    <scope>NUCLEOTIDE SEQUENCE [LARGE SCALE GENOMIC DNA]</scope>
    <source>
        <strain evidence="4 5">R-22-1c-1</strain>
    </source>
</reference>
<proteinExistence type="predicted"/>
<evidence type="ECO:0000256" key="2">
    <source>
        <dbReference type="ARBA" id="ARBA00023315"/>
    </source>
</evidence>
<comment type="caution">
    <text evidence="4">The sequence shown here is derived from an EMBL/GenBank/DDBJ whole genome shotgun (WGS) entry which is preliminary data.</text>
</comment>
<accession>A0A3M9MDL4</accession>
<evidence type="ECO:0000259" key="3">
    <source>
        <dbReference type="PROSITE" id="PS51186"/>
    </source>
</evidence>
<dbReference type="EMBL" id="RJJD01000015">
    <property type="protein sequence ID" value="RNI23594.1"/>
    <property type="molecule type" value="Genomic_DNA"/>
</dbReference>
<keyword evidence="2" id="KW-0012">Acyltransferase</keyword>
<dbReference type="GO" id="GO:0016747">
    <property type="term" value="F:acyltransferase activity, transferring groups other than amino-acyl groups"/>
    <property type="evidence" value="ECO:0007669"/>
    <property type="project" value="InterPro"/>
</dbReference>
<organism evidence="4 5">
    <name type="scientific">Rufibacter latericius</name>
    <dbReference type="NCBI Taxonomy" id="2487040"/>
    <lineage>
        <taxon>Bacteria</taxon>
        <taxon>Pseudomonadati</taxon>
        <taxon>Bacteroidota</taxon>
        <taxon>Cytophagia</taxon>
        <taxon>Cytophagales</taxon>
        <taxon>Hymenobacteraceae</taxon>
        <taxon>Rufibacter</taxon>
    </lineage>
</organism>
<evidence type="ECO:0000313" key="4">
    <source>
        <dbReference type="EMBL" id="RNI23594.1"/>
    </source>
</evidence>
<dbReference type="SUPFAM" id="SSF55729">
    <property type="entry name" value="Acyl-CoA N-acyltransferases (Nat)"/>
    <property type="match status" value="1"/>
</dbReference>
<dbReference type="AlphaFoldDB" id="A0A3M9MDL4"/>
<dbReference type="InterPro" id="IPR050680">
    <property type="entry name" value="YpeA/RimI_acetyltransf"/>
</dbReference>
<dbReference type="InterPro" id="IPR016181">
    <property type="entry name" value="Acyl_CoA_acyltransferase"/>
</dbReference>
<dbReference type="CDD" id="cd04301">
    <property type="entry name" value="NAT_SF"/>
    <property type="match status" value="1"/>
</dbReference>
<dbReference type="Proteomes" id="UP000272117">
    <property type="component" value="Unassembled WGS sequence"/>
</dbReference>
<keyword evidence="1 4" id="KW-0808">Transferase</keyword>